<dbReference type="STRING" id="1806892.AZH43_14270"/>
<reference evidence="2 3" key="1">
    <citation type="submission" date="2016-03" db="EMBL/GenBank/DDBJ databases">
        <title>Acinetobacter genomospecies 28 strain ANC 4149.</title>
        <authorList>
            <person name="Radolfova-Krizova L."/>
            <person name="Nemec A."/>
        </authorList>
    </citation>
    <scope>NUCLEOTIDE SEQUENCE [LARGE SCALE GENOMIC DNA]</scope>
    <source>
        <strain evidence="2 3">ANC 4149</strain>
    </source>
</reference>
<protein>
    <submittedName>
        <fullName evidence="2">Uncharacterized protein</fullName>
    </submittedName>
</protein>
<evidence type="ECO:0000313" key="2">
    <source>
        <dbReference type="EMBL" id="KYQ71508.1"/>
    </source>
</evidence>
<accession>A0A151Y0E6</accession>
<organism evidence="2 3">
    <name type="scientific">Acinetobacter pragensis</name>
    <dbReference type="NCBI Taxonomy" id="1806892"/>
    <lineage>
        <taxon>Bacteria</taxon>
        <taxon>Pseudomonadati</taxon>
        <taxon>Pseudomonadota</taxon>
        <taxon>Gammaproteobacteria</taxon>
        <taxon>Moraxellales</taxon>
        <taxon>Moraxellaceae</taxon>
        <taxon>Acinetobacter</taxon>
    </lineage>
</organism>
<name>A0A151Y0E6_9GAMM</name>
<dbReference type="Proteomes" id="UP000076276">
    <property type="component" value="Unassembled WGS sequence"/>
</dbReference>
<dbReference type="EMBL" id="LUAW01000025">
    <property type="protein sequence ID" value="KYQ71508.1"/>
    <property type="molecule type" value="Genomic_DNA"/>
</dbReference>
<proteinExistence type="predicted"/>
<evidence type="ECO:0000256" key="1">
    <source>
        <dbReference type="SAM" id="Phobius"/>
    </source>
</evidence>
<dbReference type="RefSeq" id="WP_067669931.1">
    <property type="nucleotide sequence ID" value="NZ_CBCSIK010000003.1"/>
</dbReference>
<evidence type="ECO:0000313" key="3">
    <source>
        <dbReference type="Proteomes" id="UP000076276"/>
    </source>
</evidence>
<keyword evidence="1" id="KW-0812">Transmembrane</keyword>
<comment type="caution">
    <text evidence="2">The sequence shown here is derived from an EMBL/GenBank/DDBJ whole genome shotgun (WGS) entry which is preliminary data.</text>
</comment>
<keyword evidence="3" id="KW-1185">Reference proteome</keyword>
<sequence>MEFINSPIENHYQWLGLFLTTLGTLISFFVLWQTYALRKSFLSKIKLPEILKIVDQNREEFYAKLALNNLSIRNEINIIVETVRASLKQSAKNLSSDDKKEIKKFLKKYPQDLANLDQMWNYYTALVGLQTFLKQSLMDSRF</sequence>
<dbReference type="AlphaFoldDB" id="A0A151Y0E6"/>
<gene>
    <name evidence="2" type="ORF">AZH43_14270</name>
</gene>
<keyword evidence="1" id="KW-1133">Transmembrane helix</keyword>
<feature type="transmembrane region" description="Helical" evidence="1">
    <location>
        <begin position="12"/>
        <end position="37"/>
    </location>
</feature>
<keyword evidence="1" id="KW-0472">Membrane</keyword>